<evidence type="ECO:0000313" key="1">
    <source>
        <dbReference type="EMBL" id="EGB16138.1"/>
    </source>
</evidence>
<dbReference type="EMBL" id="CP003220">
    <property type="protein sequence ID" value="EGB16138.1"/>
    <property type="molecule type" value="Genomic_DNA"/>
</dbReference>
<dbReference type="STRING" id="641491.DND132_2935"/>
<keyword evidence="2" id="KW-1185">Reference proteome</keyword>
<name>F0JJN9_9BACT</name>
<accession>F0JJN9</accession>
<dbReference type="HOGENOM" id="CLU_1861973_0_0_7"/>
<dbReference type="eggNOG" id="ENOG50317YA">
    <property type="taxonomic scope" value="Bacteria"/>
</dbReference>
<dbReference type="RefSeq" id="WP_014323562.1">
    <property type="nucleotide sequence ID" value="NC_016803.1"/>
</dbReference>
<dbReference type="AlphaFoldDB" id="F0JJN9"/>
<sequence length="136" mass="14642">MTDQGQRIEFDGKGPYLFQVLADPPEATLLEDHEVCLFRFNQLFLPVALTACGPMAEALTEMSQAAVGPEREGMIPLEFDLSEPLELPLLTGVAGGSHQHGETVYLDVRFGETEARLCLSILAAAVVGQILSQVAA</sequence>
<dbReference type="KEGG" id="ddn:DND132_2935"/>
<protein>
    <submittedName>
        <fullName evidence="1">Uncharacterized protein</fullName>
    </submittedName>
</protein>
<dbReference type="Proteomes" id="UP000007845">
    <property type="component" value="Chromosome"/>
</dbReference>
<proteinExistence type="predicted"/>
<organism evidence="1 2">
    <name type="scientific">Pseudodesulfovibrio mercurii</name>
    <dbReference type="NCBI Taxonomy" id="641491"/>
    <lineage>
        <taxon>Bacteria</taxon>
        <taxon>Pseudomonadati</taxon>
        <taxon>Thermodesulfobacteriota</taxon>
        <taxon>Desulfovibrionia</taxon>
        <taxon>Desulfovibrionales</taxon>
        <taxon>Desulfovibrionaceae</taxon>
    </lineage>
</organism>
<dbReference type="OrthoDB" id="5465079at2"/>
<gene>
    <name evidence="1" type="ORF">DND132_2935</name>
</gene>
<reference evidence="1 2" key="1">
    <citation type="journal article" date="2011" name="J. Bacteriol.">
        <title>Genome sequence of the mercury-methylating strain Desulfovibrio desulfuricans ND132.</title>
        <authorList>
            <person name="Brown S.D."/>
            <person name="Gilmour C.C."/>
            <person name="Kucken A.M."/>
            <person name="Wall J.D."/>
            <person name="Elias D.A."/>
            <person name="Brandt C.C."/>
            <person name="Podar M."/>
            <person name="Chertkov O."/>
            <person name="Held B."/>
            <person name="Bruce D.C."/>
            <person name="Detter J.C."/>
            <person name="Tapia R."/>
            <person name="Han C.S."/>
            <person name="Goodwin L.A."/>
            <person name="Cheng J.F."/>
            <person name="Pitluck S."/>
            <person name="Woyke T."/>
            <person name="Mikhailova N."/>
            <person name="Ivanova N.N."/>
            <person name="Han J."/>
            <person name="Lucas S."/>
            <person name="Lapidus A.L."/>
            <person name="Land M.L."/>
            <person name="Hauser L.J."/>
            <person name="Palumbo A.V."/>
        </authorList>
    </citation>
    <scope>NUCLEOTIDE SEQUENCE [LARGE SCALE GENOMIC DNA]</scope>
    <source>
        <strain evidence="1 2">ND132</strain>
    </source>
</reference>
<evidence type="ECO:0000313" key="2">
    <source>
        <dbReference type="Proteomes" id="UP000007845"/>
    </source>
</evidence>